<keyword evidence="1" id="KW-0694">RNA-binding</keyword>
<dbReference type="EMBL" id="CAJEWE010000010">
    <property type="protein sequence ID" value="CAD2075938.1"/>
    <property type="molecule type" value="Genomic_DNA"/>
</dbReference>
<dbReference type="InterPro" id="IPR012677">
    <property type="entry name" value="Nucleotide-bd_a/b_plait_sf"/>
</dbReference>
<dbReference type="SMART" id="SM00363">
    <property type="entry name" value="S4"/>
    <property type="match status" value="1"/>
</dbReference>
<name>A0A6V7RG40_9BACL</name>
<dbReference type="PANTHER" id="PTHR13633">
    <property type="entry name" value="MITOCHONDRIAL TRANSCRIPTION RESCUE FACTOR 1"/>
    <property type="match status" value="1"/>
</dbReference>
<gene>
    <name evidence="3" type="ORF">JEOSCH030_00941</name>
</gene>
<sequence length="262" mass="30310">METIFQHFRPEEKEKIIEIYSKFEIAERDYYPVLLDFLDPRERVIVNNISGHFEDLTVEYYGGGNSEDRERMRAVIYPSLIPIKLDVFQITTYKIDYPEKFVNLSHRNILGAMMSLGFERSKLGDIVFGESIQFAIDSNLKDYIKMELTRIKNAPIKLVEIPSEEMIQGNIETHNMTIVASSYRIDTIVSEVLKEGRAKSKARVEKEKVKVNHSLVTNPALNIEIGDIVSVRGFGRFIVNELVHETRKGKYRISVKVYVENV</sequence>
<dbReference type="InterPro" id="IPR040591">
    <property type="entry name" value="RqcP2_RBD"/>
</dbReference>
<dbReference type="Pfam" id="PF17774">
    <property type="entry name" value="YlmH_RBD"/>
    <property type="match status" value="1"/>
</dbReference>
<evidence type="ECO:0000313" key="4">
    <source>
        <dbReference type="Proteomes" id="UP000521032"/>
    </source>
</evidence>
<dbReference type="PROSITE" id="PS50889">
    <property type="entry name" value="S4"/>
    <property type="match status" value="1"/>
</dbReference>
<keyword evidence="4" id="KW-1185">Reference proteome</keyword>
<dbReference type="Gene3D" id="3.30.1370.160">
    <property type="match status" value="1"/>
</dbReference>
<organism evidence="3 4">
    <name type="scientific">Phocicoccus schoeneichii</name>
    <dbReference type="NCBI Taxonomy" id="1812261"/>
    <lineage>
        <taxon>Bacteria</taxon>
        <taxon>Bacillati</taxon>
        <taxon>Bacillota</taxon>
        <taxon>Bacilli</taxon>
        <taxon>Bacillales</taxon>
        <taxon>Salinicoccaceae</taxon>
        <taxon>Phocicoccus</taxon>
    </lineage>
</organism>
<accession>A0A6V7RG40</accession>
<comment type="caution">
    <text evidence="3">The sequence shown here is derived from an EMBL/GenBank/DDBJ whole genome shotgun (WGS) entry which is preliminary data.</text>
</comment>
<dbReference type="PANTHER" id="PTHR13633:SF3">
    <property type="entry name" value="MITOCHONDRIAL TRANSCRIPTION RESCUE FACTOR 1"/>
    <property type="match status" value="1"/>
</dbReference>
<feature type="domain" description="RNA-binding S4" evidence="2">
    <location>
        <begin position="183"/>
        <end position="243"/>
    </location>
</feature>
<dbReference type="InterPro" id="IPR002942">
    <property type="entry name" value="S4_RNA-bd"/>
</dbReference>
<dbReference type="Proteomes" id="UP000521032">
    <property type="component" value="Unassembled WGS sequence"/>
</dbReference>
<proteinExistence type="predicted"/>
<dbReference type="GO" id="GO:0003723">
    <property type="term" value="F:RNA binding"/>
    <property type="evidence" value="ECO:0007669"/>
    <property type="project" value="UniProtKB-KW"/>
</dbReference>
<evidence type="ECO:0000313" key="3">
    <source>
        <dbReference type="EMBL" id="CAD2075938.1"/>
    </source>
</evidence>
<protein>
    <recommendedName>
        <fullName evidence="2">RNA-binding S4 domain-containing protein</fullName>
    </recommendedName>
</protein>
<dbReference type="AlphaFoldDB" id="A0A6V7RG40"/>
<dbReference type="RefSeq" id="WP_186086943.1">
    <property type="nucleotide sequence ID" value="NZ_BMDB01000001.1"/>
</dbReference>
<dbReference type="CDD" id="cd00165">
    <property type="entry name" value="S4"/>
    <property type="match status" value="1"/>
</dbReference>
<evidence type="ECO:0000256" key="1">
    <source>
        <dbReference type="PROSITE-ProRule" id="PRU00182"/>
    </source>
</evidence>
<reference evidence="3 4" key="1">
    <citation type="submission" date="2020-07" db="EMBL/GenBank/DDBJ databases">
        <authorList>
            <person name="Criscuolo A."/>
        </authorList>
    </citation>
    <scope>NUCLEOTIDE SEQUENCE [LARGE SCALE GENOMIC DNA]</scope>
    <source>
        <strain evidence="4">CIP 111030</strain>
    </source>
</reference>
<dbReference type="Gene3D" id="3.30.70.330">
    <property type="match status" value="1"/>
</dbReference>
<evidence type="ECO:0000259" key="2">
    <source>
        <dbReference type="SMART" id="SM00363"/>
    </source>
</evidence>
<dbReference type="SUPFAM" id="SSF55174">
    <property type="entry name" value="Alpha-L RNA-binding motif"/>
    <property type="match status" value="1"/>
</dbReference>